<proteinExistence type="predicted"/>
<dbReference type="PANTHER" id="PTHR33558:SF1">
    <property type="entry name" value="GLUTAREDOXIN-LIKE PROTEIN C5ORF63 HOMOLOG"/>
    <property type="match status" value="1"/>
</dbReference>
<evidence type="ECO:0000313" key="1">
    <source>
        <dbReference type="EMBL" id="MFD1739396.1"/>
    </source>
</evidence>
<organism evidence="1 2">
    <name type="scientific">Bacillus salitolerans</name>
    <dbReference type="NCBI Taxonomy" id="1437434"/>
    <lineage>
        <taxon>Bacteria</taxon>
        <taxon>Bacillati</taxon>
        <taxon>Bacillota</taxon>
        <taxon>Bacilli</taxon>
        <taxon>Bacillales</taxon>
        <taxon>Bacillaceae</taxon>
        <taxon>Bacillus</taxon>
    </lineage>
</organism>
<dbReference type="PANTHER" id="PTHR33558">
    <property type="entry name" value="GLUTAREDOXIN-LIKE PROTEIN C5ORF63 HOMOLOG"/>
    <property type="match status" value="1"/>
</dbReference>
<dbReference type="InterPro" id="IPR052565">
    <property type="entry name" value="Glutaredoxin-like_YDR286C"/>
</dbReference>
<keyword evidence="2" id="KW-1185">Reference proteome</keyword>
<dbReference type="Proteomes" id="UP001597214">
    <property type="component" value="Unassembled WGS sequence"/>
</dbReference>
<dbReference type="EMBL" id="JBHUEM010000054">
    <property type="protein sequence ID" value="MFD1739396.1"/>
    <property type="molecule type" value="Genomic_DNA"/>
</dbReference>
<dbReference type="InterPro" id="IPR036249">
    <property type="entry name" value="Thioredoxin-like_sf"/>
</dbReference>
<dbReference type="PROSITE" id="PS51354">
    <property type="entry name" value="GLUTAREDOXIN_2"/>
    <property type="match status" value="1"/>
</dbReference>
<dbReference type="SUPFAM" id="SSF52833">
    <property type="entry name" value="Thioredoxin-like"/>
    <property type="match status" value="1"/>
</dbReference>
<dbReference type="InterPro" id="IPR008554">
    <property type="entry name" value="Glutaredoxin-like"/>
</dbReference>
<sequence>MRVVTFFTKENCPLCDKAKVIVEELSKELNFQIQEFDIYKDDELLEKYQVMIPVIAINAQELGYGIIDKFDLKEKLLQKLD</sequence>
<dbReference type="RefSeq" id="WP_377930627.1">
    <property type="nucleotide sequence ID" value="NZ_JBHUEM010000054.1"/>
</dbReference>
<evidence type="ECO:0000313" key="2">
    <source>
        <dbReference type="Proteomes" id="UP001597214"/>
    </source>
</evidence>
<protein>
    <submittedName>
        <fullName evidence="1">Glutaredoxin family protein</fullName>
    </submittedName>
</protein>
<dbReference type="Gene3D" id="3.40.30.10">
    <property type="entry name" value="Glutaredoxin"/>
    <property type="match status" value="1"/>
</dbReference>
<reference evidence="2" key="1">
    <citation type="journal article" date="2019" name="Int. J. Syst. Evol. Microbiol.">
        <title>The Global Catalogue of Microorganisms (GCM) 10K type strain sequencing project: providing services to taxonomists for standard genome sequencing and annotation.</title>
        <authorList>
            <consortium name="The Broad Institute Genomics Platform"/>
            <consortium name="The Broad Institute Genome Sequencing Center for Infectious Disease"/>
            <person name="Wu L."/>
            <person name="Ma J."/>
        </authorList>
    </citation>
    <scope>NUCLEOTIDE SEQUENCE [LARGE SCALE GENOMIC DNA]</scope>
    <source>
        <strain evidence="2">CCUG 49339</strain>
    </source>
</reference>
<gene>
    <name evidence="1" type="ORF">ACFSCX_23215</name>
</gene>
<accession>A0ABW4LWG7</accession>
<name>A0ABW4LWG7_9BACI</name>
<comment type="caution">
    <text evidence="1">The sequence shown here is derived from an EMBL/GenBank/DDBJ whole genome shotgun (WGS) entry which is preliminary data.</text>
</comment>
<dbReference type="Pfam" id="PF05768">
    <property type="entry name" value="Glrx-like"/>
    <property type="match status" value="1"/>
</dbReference>